<sequence length="41" mass="4469">MHHRARPAAPGPRAALSALARRTRGIRPESPLARPARVFLS</sequence>
<evidence type="ECO:0000313" key="3">
    <source>
        <dbReference type="Proteomes" id="UP000004535"/>
    </source>
</evidence>
<name>B9BMS4_9BURK</name>
<gene>
    <name evidence="2" type="ORF">BURMUCGD2_2148</name>
</gene>
<protein>
    <submittedName>
        <fullName evidence="2">Uncharacterized protein</fullName>
    </submittedName>
</protein>
<dbReference type="AlphaFoldDB" id="B9BMS4"/>
<organism evidence="2 3">
    <name type="scientific">Burkholderia multivorans CGD2</name>
    <dbReference type="NCBI Taxonomy" id="513052"/>
    <lineage>
        <taxon>Bacteria</taxon>
        <taxon>Pseudomonadati</taxon>
        <taxon>Pseudomonadota</taxon>
        <taxon>Betaproteobacteria</taxon>
        <taxon>Burkholderiales</taxon>
        <taxon>Burkholderiaceae</taxon>
        <taxon>Burkholderia</taxon>
        <taxon>Burkholderia cepacia complex</taxon>
    </lineage>
</organism>
<accession>B9BMS4</accession>
<proteinExistence type="predicted"/>
<feature type="region of interest" description="Disordered" evidence="1">
    <location>
        <begin position="19"/>
        <end position="41"/>
    </location>
</feature>
<dbReference type="Proteomes" id="UP000004535">
    <property type="component" value="Unassembled WGS sequence"/>
</dbReference>
<dbReference type="EMBL" id="ACFC01000003">
    <property type="protein sequence ID" value="EEE07934.1"/>
    <property type="molecule type" value="Genomic_DNA"/>
</dbReference>
<reference evidence="2 3" key="1">
    <citation type="journal article" date="2012" name="J. Bacteriol.">
        <title>Draft Genome Sequence Determination for Cystic Fibrosis and Chronic Granulomatous Disease Burkholderia multivorans Isolates.</title>
        <authorList>
            <person name="Varga J.J."/>
            <person name="Losada L."/>
            <person name="Zelazny A.M."/>
            <person name="Brinkac L."/>
            <person name="Harkins D."/>
            <person name="Radune D."/>
            <person name="Hostetler J."/>
            <person name="Sampaio E.P."/>
            <person name="Ronning C.M."/>
            <person name="Nierman W.C."/>
            <person name="Greenberg D.E."/>
            <person name="Holland S.M."/>
            <person name="Goldberg J.B."/>
        </authorList>
    </citation>
    <scope>NUCLEOTIDE SEQUENCE [LARGE SCALE GENOMIC DNA]</scope>
    <source>
        <strain evidence="2 3">CGD2</strain>
    </source>
</reference>
<comment type="caution">
    <text evidence="2">The sequence shown here is derived from an EMBL/GenBank/DDBJ whole genome shotgun (WGS) entry which is preliminary data.</text>
</comment>
<evidence type="ECO:0000313" key="2">
    <source>
        <dbReference type="EMBL" id="EEE07934.1"/>
    </source>
</evidence>
<evidence type="ECO:0000256" key="1">
    <source>
        <dbReference type="SAM" id="MobiDB-lite"/>
    </source>
</evidence>